<dbReference type="InParanoid" id="Q0UDB4"/>
<feature type="compositionally biased region" description="Basic and acidic residues" evidence="1">
    <location>
        <begin position="266"/>
        <end position="276"/>
    </location>
</feature>
<dbReference type="EMBL" id="CH445340">
    <property type="protein sequence ID" value="EAT82585.2"/>
    <property type="molecule type" value="Genomic_DNA"/>
</dbReference>
<feature type="region of interest" description="Disordered" evidence="1">
    <location>
        <begin position="230"/>
        <end position="276"/>
    </location>
</feature>
<evidence type="ECO:0008006" key="4">
    <source>
        <dbReference type="Google" id="ProtNLM"/>
    </source>
</evidence>
<name>Q0UDB4_PHANO</name>
<feature type="region of interest" description="Disordered" evidence="1">
    <location>
        <begin position="333"/>
        <end position="513"/>
    </location>
</feature>
<proteinExistence type="predicted"/>
<feature type="compositionally biased region" description="Acidic residues" evidence="1">
    <location>
        <begin position="411"/>
        <end position="431"/>
    </location>
</feature>
<feature type="compositionally biased region" description="Polar residues" evidence="1">
    <location>
        <begin position="501"/>
        <end position="513"/>
    </location>
</feature>
<dbReference type="AlphaFoldDB" id="Q0UDB4"/>
<dbReference type="KEGG" id="pno:SNOG_10250"/>
<dbReference type="STRING" id="321614.Q0UDB4"/>
<accession>Q0UDB4</accession>
<dbReference type="HOGENOM" id="CLU_032073_0_0_1"/>
<dbReference type="GeneID" id="5977435"/>
<protein>
    <recommendedName>
        <fullName evidence="4">DNA (cytosine-5)-methyltransferase 1 replication foci domain-containing protein</fullName>
    </recommendedName>
</protein>
<evidence type="ECO:0000313" key="2">
    <source>
        <dbReference type="EMBL" id="EAT82585.2"/>
    </source>
</evidence>
<organism evidence="2 3">
    <name type="scientific">Phaeosphaeria nodorum (strain SN15 / ATCC MYA-4574 / FGSC 10173)</name>
    <name type="common">Glume blotch fungus</name>
    <name type="synonym">Parastagonospora nodorum</name>
    <dbReference type="NCBI Taxonomy" id="321614"/>
    <lineage>
        <taxon>Eukaryota</taxon>
        <taxon>Fungi</taxon>
        <taxon>Dikarya</taxon>
        <taxon>Ascomycota</taxon>
        <taxon>Pezizomycotina</taxon>
        <taxon>Dothideomycetes</taxon>
        <taxon>Pleosporomycetidae</taxon>
        <taxon>Pleosporales</taxon>
        <taxon>Pleosporineae</taxon>
        <taxon>Phaeosphaeriaceae</taxon>
        <taxon>Parastagonospora</taxon>
    </lineage>
</organism>
<sequence>MPTPEGDVLKPIDPSAASSDDWEIFILNNAQVVHEKNGKPVSLLAAYADTPLKVTGTFTPGRGQSKYLLSKSKKPIDLEIRNVTRFSYGELTDGEFAIWAEGNAGWFEIRPAPHYNSIYEDMIEAVQLLYFVTDIYGEPRKKGGGPSTQLIFQEYAEDERFACTDPAVAAEIFHKHHIFLMMCFLNRAQGIGWSSTPIYQSFRRQFPSPHQADMSKKDFETCKARVEGRYTQVLPERPTRTSKSTTPSAPQAAPAAAQAKPGRGKAAVEKTDEAPKKDNNWWEAAALFEFMQKAVNQRALRAGRNQITVERLAQLVVKRYQIEDVETAQKLKPRRDRATLKDEETQSSDTSSEEEDVITTPVRRPPGRRKKGRLSILRPTSSRLSGKSKSIKHKQDKAGKGKAPVPTSDESGAEEAEEDSDEATNSDDEMGVDTPTQALSPSREKRKLGETDADEQAEKTRRKRAASTPESPPTTVASEDEDADIPDGTAVPPLPLRHRPNSNNKSDVAPSLVSTPLPTYEPNGPRDSWICSFDGCSQRIYGCSKEIGRQLITEHLEDHAKGREKVVGILWREQDKLHLPVRYVM</sequence>
<evidence type="ECO:0000313" key="3">
    <source>
        <dbReference type="Proteomes" id="UP000001055"/>
    </source>
</evidence>
<gene>
    <name evidence="2" type="ORF">SNOG_10250</name>
</gene>
<dbReference type="VEuPathDB" id="FungiDB:JI435_102500"/>
<feature type="compositionally biased region" description="Polar residues" evidence="1">
    <location>
        <begin position="378"/>
        <end position="388"/>
    </location>
</feature>
<reference evidence="3" key="1">
    <citation type="journal article" date="2007" name="Plant Cell">
        <title>Dothideomycete-plant interactions illuminated by genome sequencing and EST analysis of the wheat pathogen Stagonospora nodorum.</title>
        <authorList>
            <person name="Hane J.K."/>
            <person name="Lowe R.G."/>
            <person name="Solomon P.S."/>
            <person name="Tan K.C."/>
            <person name="Schoch C.L."/>
            <person name="Spatafora J.W."/>
            <person name="Crous P.W."/>
            <person name="Kodira C."/>
            <person name="Birren B.W."/>
            <person name="Galagan J.E."/>
            <person name="Torriani S.F."/>
            <person name="McDonald B.A."/>
            <person name="Oliver R.P."/>
        </authorList>
    </citation>
    <scope>NUCLEOTIDE SEQUENCE [LARGE SCALE GENOMIC DNA]</scope>
    <source>
        <strain evidence="3">SN15 / ATCC MYA-4574 / FGSC 10173</strain>
    </source>
</reference>
<dbReference type="Proteomes" id="UP000001055">
    <property type="component" value="Unassembled WGS sequence"/>
</dbReference>
<dbReference type="eggNOG" id="ENOG502SK9A">
    <property type="taxonomic scope" value="Eukaryota"/>
</dbReference>
<feature type="compositionally biased region" description="Low complexity" evidence="1">
    <location>
        <begin position="241"/>
        <end position="265"/>
    </location>
</feature>
<evidence type="ECO:0000256" key="1">
    <source>
        <dbReference type="SAM" id="MobiDB-lite"/>
    </source>
</evidence>
<dbReference type="RefSeq" id="XP_001800529.1">
    <property type="nucleotide sequence ID" value="XM_001800477.1"/>
</dbReference>